<dbReference type="AlphaFoldDB" id="D9PJL8"/>
<name>D9PJL8_9ZZZZ</name>
<accession>D9PJL8</accession>
<reference evidence="1" key="2">
    <citation type="journal article" date="2011" name="Microb. Ecol.">
        <title>Taxonomic and Functional Metagenomic Profiling of the Microbial Community in the Anoxic Sediment of a Sub-saline Shallow Lake (Laguna de Carrizo, Central Spain).</title>
        <authorList>
            <person name="Ferrer M."/>
            <person name="Guazzaroni M.E."/>
            <person name="Richter M."/>
            <person name="Garcia-Salamanca A."/>
            <person name="Yarza P."/>
            <person name="Suarez-Suarez A."/>
            <person name="Solano J."/>
            <person name="Alcaide M."/>
            <person name="van Dillewijn P."/>
            <person name="Molina-Henares M.A."/>
            <person name="Lopez-Cortes N."/>
            <person name="Al-Ramahi Y."/>
            <person name="Guerrero C."/>
            <person name="Acosta A."/>
            <person name="de Eugenio L.I."/>
            <person name="Martinez V."/>
            <person name="Marques S."/>
            <person name="Rojo F."/>
            <person name="Santero E."/>
            <person name="Genilloud O."/>
            <person name="Perez-Perez J."/>
            <person name="Rossello-Mora R."/>
            <person name="Ramos J.L."/>
        </authorList>
    </citation>
    <scope>NUCLEOTIDE SEQUENCE</scope>
</reference>
<sequence>ARGELEKQLGDILKQLQQITEQLDFRHYAADFDAVLLNPERHLYLETASMKLDGMGICREGDEACSTDLVFSDLIGWERRRWTVTLVHCSHFADATMAGRLEAGERWLGP</sequence>
<gene>
    <name evidence="1" type="ORF">LDC_1729</name>
</gene>
<feature type="non-terminal residue" evidence="1">
    <location>
        <position position="1"/>
    </location>
</feature>
<organism evidence="1">
    <name type="scientific">sediment metagenome</name>
    <dbReference type="NCBI Taxonomy" id="749907"/>
    <lineage>
        <taxon>unclassified sequences</taxon>
        <taxon>metagenomes</taxon>
        <taxon>ecological metagenomes</taxon>
    </lineage>
</organism>
<reference evidence="1" key="1">
    <citation type="submission" date="2010-07" db="EMBL/GenBank/DDBJ databases">
        <authorList>
            <consortium name="CONSOLIDER consortium CSD2007-00005"/>
            <person name="Guazzaroni M.-E."/>
            <person name="Richter M."/>
            <person name="Garcia-Salamanca A."/>
            <person name="Yarza P."/>
            <person name="Ferrer M."/>
        </authorList>
    </citation>
    <scope>NUCLEOTIDE SEQUENCE</scope>
</reference>
<evidence type="ECO:0000313" key="1">
    <source>
        <dbReference type="EMBL" id="EFK96245.1"/>
    </source>
</evidence>
<proteinExistence type="predicted"/>
<protein>
    <submittedName>
        <fullName evidence="1">Uncharacterized protein</fullName>
    </submittedName>
</protein>
<dbReference type="EMBL" id="ADZX01000532">
    <property type="protein sequence ID" value="EFK96245.1"/>
    <property type="molecule type" value="Genomic_DNA"/>
</dbReference>
<comment type="caution">
    <text evidence="1">The sequence shown here is derived from an EMBL/GenBank/DDBJ whole genome shotgun (WGS) entry which is preliminary data.</text>
</comment>